<reference evidence="5" key="1">
    <citation type="submission" date="2013-09" db="EMBL/GenBank/DDBJ databases">
        <title>The Genome Sequence of Enterobacter cloacae BWH 31.</title>
        <authorList>
            <consortium name="The Broad Institute Genomics Platform"/>
            <consortium name="The Broad Institute Genome Sequencing Center for Infectious Disease"/>
            <person name="Murphy C."/>
            <person name="Cosimi L."/>
            <person name="Cerqueira G."/>
            <person name="Feldgarden M."/>
            <person name="Hung D."/>
            <person name="Onderdonk A.B."/>
            <person name="Ferraro M.J."/>
            <person name="Hooper D."/>
            <person name="Dekker J."/>
            <person name="O'Brien T."/>
            <person name="Huang S."/>
            <person name="Quan V."/>
            <person name="Ernst C."/>
            <person name="Delaney M."/>
            <person name="DuBois A."/>
            <person name="Young S.K."/>
            <person name="Zeng Q."/>
            <person name="Gargeya S."/>
            <person name="Fitzgerald M."/>
            <person name="Abouelleil A."/>
            <person name="Alvarado L."/>
            <person name="Berlin A.M."/>
            <person name="Chapman S.B."/>
            <person name="Gainer-Dewar J."/>
            <person name="Goldberg J."/>
            <person name="Gnerre S."/>
            <person name="Griggs A."/>
            <person name="Gujja S."/>
            <person name="Hansen M."/>
            <person name="Howarth C."/>
            <person name="Imamovic A."/>
            <person name="Ireland A."/>
            <person name="Larimer J."/>
            <person name="McCowan C."/>
            <person name="Murphy C."/>
            <person name="Pearson M."/>
            <person name="Poon T.W."/>
            <person name="Priest M."/>
            <person name="Roberts A."/>
            <person name="Saif S."/>
            <person name="Shea T."/>
            <person name="Sykes S."/>
            <person name="Wortman J."/>
            <person name="Nusbaum C."/>
            <person name="Birren B."/>
        </authorList>
    </citation>
    <scope>NUCLEOTIDE SEQUENCE [LARGE SCALE GENOMIC DNA]</scope>
    <source>
        <strain evidence="5">BWH 31</strain>
    </source>
</reference>
<evidence type="ECO:0000313" key="5">
    <source>
        <dbReference type="Proteomes" id="UP000017391"/>
    </source>
</evidence>
<evidence type="ECO:0000256" key="1">
    <source>
        <dbReference type="ARBA" id="ARBA00022908"/>
    </source>
</evidence>
<dbReference type="PROSITE" id="PS51898">
    <property type="entry name" value="TYR_RECOMBINASE"/>
    <property type="match status" value="1"/>
</dbReference>
<dbReference type="Proteomes" id="UP000017391">
    <property type="component" value="Unassembled WGS sequence"/>
</dbReference>
<evidence type="ECO:0000313" key="4">
    <source>
        <dbReference type="EMBL" id="ESM36877.1"/>
    </source>
</evidence>
<dbReference type="GO" id="GO:0006310">
    <property type="term" value="P:DNA recombination"/>
    <property type="evidence" value="ECO:0007669"/>
    <property type="project" value="UniProtKB-KW"/>
</dbReference>
<sequence>MAEVYNHWRSAFLAYLLNSADVFIGGDIITTDESIEFRGGRNVGPLPTLYGYDGNYIEPVNQWLIHLKAEKRLENLSSYARALKFYWCFLESEELAWDNFPAVKALKPAYRYRNDGLLKKVKTGEIAFSTANTYICHLVQFYLWAAYEHYFPVTETNKPFDIEFVRFRNNDILAHMKPKFFVQTTDLRIRVPKDSNSLNIRRLSPLSQTMLTEFAIHLSQTSVEMQLICLLAAQCGLRIEEATGFTLTALNQAVQRTESRTHYEITIGPSNGVPTKYNKTRTIEITNTLLDKLQHYAISERRMTRFDKLQMRIKAMLKMGQQEIKTVPGTLFSDKIRSESLVSAIQNEPLFISQQGSPCTPQSTGARFGELRKKMINSGIAFDHKFHDLRCSYATYRLYSLLTAGIEPADALSLLMQWMGHKNESTTWKYLRYLKTKEALKEKISMLDEIMHRALLE</sequence>
<dbReference type="PANTHER" id="PTHR30349">
    <property type="entry name" value="PHAGE INTEGRASE-RELATED"/>
    <property type="match status" value="1"/>
</dbReference>
<dbReference type="InterPro" id="IPR013762">
    <property type="entry name" value="Integrase-like_cat_sf"/>
</dbReference>
<dbReference type="CDD" id="cd00397">
    <property type="entry name" value="DNA_BRE_C"/>
    <property type="match status" value="1"/>
</dbReference>
<keyword evidence="2" id="KW-0233">DNA recombination</keyword>
<dbReference type="InterPro" id="IPR002104">
    <property type="entry name" value="Integrase_catalytic"/>
</dbReference>
<dbReference type="Gene3D" id="1.10.443.10">
    <property type="entry name" value="Intergrase catalytic core"/>
    <property type="match status" value="1"/>
</dbReference>
<dbReference type="AlphaFoldDB" id="A0ABC9UFF0"/>
<dbReference type="Pfam" id="PF00589">
    <property type="entry name" value="Phage_integrase"/>
    <property type="match status" value="1"/>
</dbReference>
<dbReference type="PANTHER" id="PTHR30349:SF64">
    <property type="entry name" value="PROPHAGE INTEGRASE INTD-RELATED"/>
    <property type="match status" value="1"/>
</dbReference>
<evidence type="ECO:0000256" key="2">
    <source>
        <dbReference type="ARBA" id="ARBA00023172"/>
    </source>
</evidence>
<feature type="domain" description="Tyr recombinase" evidence="3">
    <location>
        <begin position="201"/>
        <end position="445"/>
    </location>
</feature>
<keyword evidence="1" id="KW-0229">DNA integration</keyword>
<dbReference type="InterPro" id="IPR011010">
    <property type="entry name" value="DNA_brk_join_enz"/>
</dbReference>
<name>A0ABC9UFF0_ENTAS</name>
<dbReference type="RefSeq" id="WP_023309558.1">
    <property type="nucleotide sequence ID" value="NZ_CP034336.1"/>
</dbReference>
<gene>
    <name evidence="4" type="ORF">L402_01116</name>
</gene>
<dbReference type="GO" id="GO:0015074">
    <property type="term" value="P:DNA integration"/>
    <property type="evidence" value="ECO:0007669"/>
    <property type="project" value="UniProtKB-KW"/>
</dbReference>
<protein>
    <recommendedName>
        <fullName evidence="3">Tyr recombinase domain-containing protein</fullName>
    </recommendedName>
</protein>
<dbReference type="InterPro" id="IPR050090">
    <property type="entry name" value="Tyrosine_recombinase_XerCD"/>
</dbReference>
<dbReference type="EMBL" id="AYIP01000004">
    <property type="protein sequence ID" value="ESM36877.1"/>
    <property type="molecule type" value="Genomic_DNA"/>
</dbReference>
<accession>A0ABC9UFF0</accession>
<evidence type="ECO:0000259" key="3">
    <source>
        <dbReference type="PROSITE" id="PS51898"/>
    </source>
</evidence>
<organism evidence="4 5">
    <name type="scientific">Enterobacter asburiae</name>
    <dbReference type="NCBI Taxonomy" id="61645"/>
    <lineage>
        <taxon>Bacteria</taxon>
        <taxon>Pseudomonadati</taxon>
        <taxon>Pseudomonadota</taxon>
        <taxon>Gammaproteobacteria</taxon>
        <taxon>Enterobacterales</taxon>
        <taxon>Enterobacteriaceae</taxon>
        <taxon>Enterobacter</taxon>
        <taxon>Enterobacter cloacae complex</taxon>
    </lineage>
</organism>
<comment type="caution">
    <text evidence="4">The sequence shown here is derived from an EMBL/GenBank/DDBJ whole genome shotgun (WGS) entry which is preliminary data.</text>
</comment>
<dbReference type="SUPFAM" id="SSF56349">
    <property type="entry name" value="DNA breaking-rejoining enzymes"/>
    <property type="match status" value="1"/>
</dbReference>
<proteinExistence type="predicted"/>